<dbReference type="HOGENOM" id="CLU_2307807_0_0_1"/>
<name>R0K089_EXST2</name>
<keyword evidence="3" id="KW-1185">Reference proteome</keyword>
<dbReference type="Proteomes" id="UP000016935">
    <property type="component" value="Unassembled WGS sequence"/>
</dbReference>
<feature type="signal peptide" evidence="1">
    <location>
        <begin position="1"/>
        <end position="22"/>
    </location>
</feature>
<sequence length="100" mass="10818">MAPPRRGSVLTCIRIGATTAAAATAAAAGYGYPDVAATKEKHQPEGCSRLRHSSKTQTLPAWRRRLLGSRTERRSRGLRQVCCTPLLARRPDEGLFGLST</sequence>
<dbReference type="EMBL" id="KB908592">
    <property type="protein sequence ID" value="EOA86538.1"/>
    <property type="molecule type" value="Genomic_DNA"/>
</dbReference>
<feature type="chain" id="PRO_5004353826" description="Secreted protein" evidence="1">
    <location>
        <begin position="23"/>
        <end position="100"/>
    </location>
</feature>
<proteinExistence type="predicted"/>
<reference evidence="2 3" key="1">
    <citation type="journal article" date="2012" name="PLoS Pathog.">
        <title>Diverse lifestyles and strategies of plant pathogenesis encoded in the genomes of eighteen Dothideomycetes fungi.</title>
        <authorList>
            <person name="Ohm R.A."/>
            <person name="Feau N."/>
            <person name="Henrissat B."/>
            <person name="Schoch C.L."/>
            <person name="Horwitz B.A."/>
            <person name="Barry K.W."/>
            <person name="Condon B.J."/>
            <person name="Copeland A.C."/>
            <person name="Dhillon B."/>
            <person name="Glaser F."/>
            <person name="Hesse C.N."/>
            <person name="Kosti I."/>
            <person name="LaButti K."/>
            <person name="Lindquist E.A."/>
            <person name="Lucas S."/>
            <person name="Salamov A.A."/>
            <person name="Bradshaw R.E."/>
            <person name="Ciuffetti L."/>
            <person name="Hamelin R.C."/>
            <person name="Kema G.H.J."/>
            <person name="Lawrence C."/>
            <person name="Scott J.A."/>
            <person name="Spatafora J.W."/>
            <person name="Turgeon B.G."/>
            <person name="de Wit P.J.G.M."/>
            <person name="Zhong S."/>
            <person name="Goodwin S.B."/>
            <person name="Grigoriev I.V."/>
        </authorList>
    </citation>
    <scope>NUCLEOTIDE SEQUENCE [LARGE SCALE GENOMIC DNA]</scope>
    <source>
        <strain evidence="3">28A</strain>
    </source>
</reference>
<dbReference type="GeneID" id="19403478"/>
<evidence type="ECO:0000313" key="3">
    <source>
        <dbReference type="Proteomes" id="UP000016935"/>
    </source>
</evidence>
<keyword evidence="1" id="KW-0732">Signal</keyword>
<dbReference type="AlphaFoldDB" id="R0K089"/>
<accession>R0K089</accession>
<evidence type="ECO:0000256" key="1">
    <source>
        <dbReference type="SAM" id="SignalP"/>
    </source>
</evidence>
<dbReference type="RefSeq" id="XP_008024995.1">
    <property type="nucleotide sequence ID" value="XM_008026804.1"/>
</dbReference>
<reference evidence="2 3" key="2">
    <citation type="journal article" date="2013" name="PLoS Genet.">
        <title>Comparative genome structure, secondary metabolite, and effector coding capacity across Cochliobolus pathogens.</title>
        <authorList>
            <person name="Condon B.J."/>
            <person name="Leng Y."/>
            <person name="Wu D."/>
            <person name="Bushley K.E."/>
            <person name="Ohm R.A."/>
            <person name="Otillar R."/>
            <person name="Martin J."/>
            <person name="Schackwitz W."/>
            <person name="Grimwood J."/>
            <person name="MohdZainudin N."/>
            <person name="Xue C."/>
            <person name="Wang R."/>
            <person name="Manning V.A."/>
            <person name="Dhillon B."/>
            <person name="Tu Z.J."/>
            <person name="Steffenson B.J."/>
            <person name="Salamov A."/>
            <person name="Sun H."/>
            <person name="Lowry S."/>
            <person name="LaButti K."/>
            <person name="Han J."/>
            <person name="Copeland A."/>
            <person name="Lindquist E."/>
            <person name="Barry K."/>
            <person name="Schmutz J."/>
            <person name="Baker S.E."/>
            <person name="Ciuffetti L.M."/>
            <person name="Grigoriev I.V."/>
            <person name="Zhong S."/>
            <person name="Turgeon B.G."/>
        </authorList>
    </citation>
    <scope>NUCLEOTIDE SEQUENCE [LARGE SCALE GENOMIC DNA]</scope>
    <source>
        <strain evidence="3">28A</strain>
    </source>
</reference>
<protein>
    <recommendedName>
        <fullName evidence="4">Secreted protein</fullName>
    </recommendedName>
</protein>
<gene>
    <name evidence="2" type="ORF">SETTUDRAFT_30871</name>
</gene>
<evidence type="ECO:0008006" key="4">
    <source>
        <dbReference type="Google" id="ProtNLM"/>
    </source>
</evidence>
<organism evidence="2 3">
    <name type="scientific">Exserohilum turcicum (strain 28A)</name>
    <name type="common">Northern leaf blight fungus</name>
    <name type="synonym">Setosphaeria turcica</name>
    <dbReference type="NCBI Taxonomy" id="671987"/>
    <lineage>
        <taxon>Eukaryota</taxon>
        <taxon>Fungi</taxon>
        <taxon>Dikarya</taxon>
        <taxon>Ascomycota</taxon>
        <taxon>Pezizomycotina</taxon>
        <taxon>Dothideomycetes</taxon>
        <taxon>Pleosporomycetidae</taxon>
        <taxon>Pleosporales</taxon>
        <taxon>Pleosporineae</taxon>
        <taxon>Pleosporaceae</taxon>
        <taxon>Exserohilum</taxon>
    </lineage>
</organism>
<evidence type="ECO:0000313" key="2">
    <source>
        <dbReference type="EMBL" id="EOA86538.1"/>
    </source>
</evidence>